<dbReference type="InterPro" id="IPR036910">
    <property type="entry name" value="HMG_box_dom_sf"/>
</dbReference>
<dbReference type="Pfam" id="PF04690">
    <property type="entry name" value="YABBY"/>
    <property type="match status" value="1"/>
</dbReference>
<dbReference type="GO" id="GO:0010158">
    <property type="term" value="P:abaxial cell fate specification"/>
    <property type="evidence" value="ECO:0007669"/>
    <property type="project" value="TreeGrafter"/>
</dbReference>
<name>A0A8J5M605_ZINOF</name>
<proteinExistence type="inferred from homology"/>
<comment type="similarity">
    <text evidence="2">Belongs to the YABBY family.</text>
</comment>
<keyword evidence="5" id="KW-0862">Zinc</keyword>
<keyword evidence="6" id="KW-0539">Nucleus</keyword>
<evidence type="ECO:0000313" key="10">
    <source>
        <dbReference type="Proteomes" id="UP000734854"/>
    </source>
</evidence>
<evidence type="ECO:0000256" key="6">
    <source>
        <dbReference type="ARBA" id="ARBA00023242"/>
    </source>
</evidence>
<dbReference type="InterPro" id="IPR006780">
    <property type="entry name" value="YABBY"/>
</dbReference>
<evidence type="ECO:0000256" key="2">
    <source>
        <dbReference type="ARBA" id="ARBA00010325"/>
    </source>
</evidence>
<dbReference type="SUPFAM" id="SSF47095">
    <property type="entry name" value="HMG-box"/>
    <property type="match status" value="1"/>
</dbReference>
<reference evidence="9 10" key="1">
    <citation type="submission" date="2020-08" db="EMBL/GenBank/DDBJ databases">
        <title>Plant Genome Project.</title>
        <authorList>
            <person name="Zhang R.-G."/>
        </authorList>
    </citation>
    <scope>NUCLEOTIDE SEQUENCE [LARGE SCALE GENOMIC DNA]</scope>
    <source>
        <tissue evidence="9">Rhizome</tissue>
    </source>
</reference>
<dbReference type="PANTHER" id="PTHR31675">
    <property type="entry name" value="PROTEIN YABBY 6-RELATED"/>
    <property type="match status" value="1"/>
</dbReference>
<feature type="domain" description="YABBY protein C-terminal" evidence="7">
    <location>
        <begin position="128"/>
        <end position="183"/>
    </location>
</feature>
<evidence type="ECO:0000256" key="1">
    <source>
        <dbReference type="ARBA" id="ARBA00004123"/>
    </source>
</evidence>
<dbReference type="Gene3D" id="1.10.30.10">
    <property type="entry name" value="High mobility group box domain"/>
    <property type="match status" value="1"/>
</dbReference>
<keyword evidence="4" id="KW-0863">Zinc-finger</keyword>
<evidence type="ECO:0000259" key="8">
    <source>
        <dbReference type="Pfam" id="PF24868"/>
    </source>
</evidence>
<feature type="domain" description="YABBY N-terminal" evidence="8">
    <location>
        <begin position="47"/>
        <end position="81"/>
    </location>
</feature>
<dbReference type="Pfam" id="PF24868">
    <property type="entry name" value="YABBY_N"/>
    <property type="match status" value="1"/>
</dbReference>
<dbReference type="InterPro" id="IPR056776">
    <property type="entry name" value="YABBY_N"/>
</dbReference>
<dbReference type="Proteomes" id="UP000734854">
    <property type="component" value="Unassembled WGS sequence"/>
</dbReference>
<evidence type="ECO:0000256" key="3">
    <source>
        <dbReference type="ARBA" id="ARBA00022723"/>
    </source>
</evidence>
<evidence type="ECO:0000313" key="9">
    <source>
        <dbReference type="EMBL" id="KAG6534626.1"/>
    </source>
</evidence>
<dbReference type="PANTHER" id="PTHR31675:SF30">
    <property type="entry name" value="AXIAL REGULATOR YABBY 2-RELATED"/>
    <property type="match status" value="1"/>
</dbReference>
<keyword evidence="10" id="KW-1185">Reference proteome</keyword>
<comment type="caution">
    <text evidence="9">The sequence shown here is derived from an EMBL/GenBank/DDBJ whole genome shotgun (WGS) entry which is preliminary data.</text>
</comment>
<evidence type="ECO:0000259" key="7">
    <source>
        <dbReference type="Pfam" id="PF04690"/>
    </source>
</evidence>
<protein>
    <submittedName>
        <fullName evidence="9">Uncharacterized protein</fullName>
    </submittedName>
</protein>
<dbReference type="InterPro" id="IPR056775">
    <property type="entry name" value="YABBY_C"/>
</dbReference>
<dbReference type="AlphaFoldDB" id="A0A8J5M605"/>
<keyword evidence="3" id="KW-0479">Metal-binding</keyword>
<organism evidence="9 10">
    <name type="scientific">Zingiber officinale</name>
    <name type="common">Ginger</name>
    <name type="synonym">Amomum zingiber</name>
    <dbReference type="NCBI Taxonomy" id="94328"/>
    <lineage>
        <taxon>Eukaryota</taxon>
        <taxon>Viridiplantae</taxon>
        <taxon>Streptophyta</taxon>
        <taxon>Embryophyta</taxon>
        <taxon>Tracheophyta</taxon>
        <taxon>Spermatophyta</taxon>
        <taxon>Magnoliopsida</taxon>
        <taxon>Liliopsida</taxon>
        <taxon>Zingiberales</taxon>
        <taxon>Zingiberaceae</taxon>
        <taxon>Zingiber</taxon>
    </lineage>
</organism>
<comment type="subcellular location">
    <subcellularLocation>
        <location evidence="1">Nucleus</location>
    </subcellularLocation>
</comment>
<dbReference type="GO" id="GO:0008270">
    <property type="term" value="F:zinc ion binding"/>
    <property type="evidence" value="ECO:0007669"/>
    <property type="project" value="UniProtKB-KW"/>
</dbReference>
<accession>A0A8J5M605</accession>
<dbReference type="GO" id="GO:0005634">
    <property type="term" value="C:nucleus"/>
    <property type="evidence" value="ECO:0007669"/>
    <property type="project" value="UniProtKB-SubCell"/>
</dbReference>
<evidence type="ECO:0000256" key="4">
    <source>
        <dbReference type="ARBA" id="ARBA00022771"/>
    </source>
</evidence>
<dbReference type="EMBL" id="JACMSC010000002">
    <property type="protein sequence ID" value="KAG6534626.1"/>
    <property type="molecule type" value="Genomic_DNA"/>
</dbReference>
<dbReference type="CDD" id="cd00084">
    <property type="entry name" value="HMG-box_SF"/>
    <property type="match status" value="1"/>
</dbReference>
<sequence length="211" mass="23255">MKRASTRSKRRHLSPAPSCPICLKPFTQNGVLALPCNCTAPQSSNNIAVSVPGNVFNIVTVRCGHCSNLLSVNLGASPQAFSFQFDNFFDAVQNYNFGSQSDRLDLGSSSKYTRNSLMYSIQDDQQFVALHAPEKRQRVPSAYNRFIREEIHRIKASNPDISHKEAFSAAAKNWAHFPHIHFGLSLDGSNKQVKLDEGIGAPRGGKGPGFY</sequence>
<evidence type="ECO:0000256" key="5">
    <source>
        <dbReference type="ARBA" id="ARBA00022833"/>
    </source>
</evidence>
<gene>
    <name evidence="9" type="ORF">ZIOFF_008529</name>
</gene>